<sequence>MLRHERGIKASQQHLGQHWRPVVAATPGITFNTEAIVGNKLEVFDFVQHQWAFTGCVDEAMKNVVPAIFPLQLLGARFASGWLNVITAG</sequence>
<dbReference type="EMBL" id="BBTG02000012">
    <property type="protein sequence ID" value="GAO14757.1"/>
    <property type="molecule type" value="Genomic_DNA"/>
</dbReference>
<evidence type="ECO:0000313" key="1">
    <source>
        <dbReference type="EMBL" id="GAO14757.1"/>
    </source>
</evidence>
<gene>
    <name evidence="1" type="ORF">UVI_02028330</name>
</gene>
<reference evidence="2" key="1">
    <citation type="journal article" date="2016" name="Genome Announc.">
        <title>Genome sequence of Ustilaginoidea virens IPU010, a rice pathogenic fungus causing false smut.</title>
        <authorList>
            <person name="Kumagai T."/>
            <person name="Ishii T."/>
            <person name="Terai G."/>
            <person name="Umemura M."/>
            <person name="Machida M."/>
            <person name="Asai K."/>
        </authorList>
    </citation>
    <scope>NUCLEOTIDE SEQUENCE [LARGE SCALE GENOMIC DNA]</scope>
    <source>
        <strain evidence="2">IPU010</strain>
    </source>
</reference>
<organism evidence="1 2">
    <name type="scientific">Ustilaginoidea virens</name>
    <name type="common">Rice false smut fungus</name>
    <name type="synonym">Villosiclava virens</name>
    <dbReference type="NCBI Taxonomy" id="1159556"/>
    <lineage>
        <taxon>Eukaryota</taxon>
        <taxon>Fungi</taxon>
        <taxon>Dikarya</taxon>
        <taxon>Ascomycota</taxon>
        <taxon>Pezizomycotina</taxon>
        <taxon>Sordariomycetes</taxon>
        <taxon>Hypocreomycetidae</taxon>
        <taxon>Hypocreales</taxon>
        <taxon>Clavicipitaceae</taxon>
        <taxon>Ustilaginoidea</taxon>
    </lineage>
</organism>
<protein>
    <submittedName>
        <fullName evidence="1">Uncharacterized protein</fullName>
    </submittedName>
</protein>
<comment type="caution">
    <text evidence="1">The sequence shown here is derived from an EMBL/GenBank/DDBJ whole genome shotgun (WGS) entry which is preliminary data.</text>
</comment>
<accession>A0A1B5KUU5</accession>
<proteinExistence type="predicted"/>
<evidence type="ECO:0000313" key="2">
    <source>
        <dbReference type="Proteomes" id="UP000054053"/>
    </source>
</evidence>
<name>A0A1B5KUU5_USTVR</name>
<dbReference type="AlphaFoldDB" id="A0A1B5KUU5"/>
<dbReference type="Proteomes" id="UP000054053">
    <property type="component" value="Unassembled WGS sequence"/>
</dbReference>